<name>A0A139IPZ3_9PEZI</name>
<dbReference type="AlphaFoldDB" id="A0A139IPZ3"/>
<gene>
    <name evidence="1" type="ORF">AC579_8037</name>
</gene>
<reference evidence="1 2" key="1">
    <citation type="submission" date="2015-07" db="EMBL/GenBank/DDBJ databases">
        <title>Comparative genomics of the Sigatoka disease complex on banana suggests a link between parallel evolutionary changes in Pseudocercospora fijiensis and Pseudocercospora eumusae and increased virulence on the banana host.</title>
        <authorList>
            <person name="Chang T.-C."/>
            <person name="Salvucci A."/>
            <person name="Crous P.W."/>
            <person name="Stergiopoulos I."/>
        </authorList>
    </citation>
    <scope>NUCLEOTIDE SEQUENCE [LARGE SCALE GENOMIC DNA]</scope>
    <source>
        <strain evidence="1 2">CBS 116634</strain>
    </source>
</reference>
<dbReference type="Proteomes" id="UP000073492">
    <property type="component" value="Unassembled WGS sequence"/>
</dbReference>
<proteinExistence type="predicted"/>
<accession>A0A139IPZ3</accession>
<comment type="caution">
    <text evidence="1">The sequence shown here is derived from an EMBL/GenBank/DDBJ whole genome shotgun (WGS) entry which is preliminary data.</text>
</comment>
<keyword evidence="2" id="KW-1185">Reference proteome</keyword>
<organism evidence="1 2">
    <name type="scientific">Pseudocercospora musae</name>
    <dbReference type="NCBI Taxonomy" id="113226"/>
    <lineage>
        <taxon>Eukaryota</taxon>
        <taxon>Fungi</taxon>
        <taxon>Dikarya</taxon>
        <taxon>Ascomycota</taxon>
        <taxon>Pezizomycotina</taxon>
        <taxon>Dothideomycetes</taxon>
        <taxon>Dothideomycetidae</taxon>
        <taxon>Mycosphaerellales</taxon>
        <taxon>Mycosphaerellaceae</taxon>
        <taxon>Pseudocercospora</taxon>
    </lineage>
</organism>
<protein>
    <submittedName>
        <fullName evidence="1">Uncharacterized protein</fullName>
    </submittedName>
</protein>
<sequence>MLTPEPLRSIALSSNVPRRWRRSVLDTQECISSYCIHETANSRQGPKTLESSDEANEIAWTDFKLAYQVHLAPAAIPPLSDTRLLSMTARCSSFHHSQAGSNLRFLPFIYPSIFSLAIAIIRTTSAPSRIHTLLQLHLHQHQHHSTP</sequence>
<evidence type="ECO:0000313" key="1">
    <source>
        <dbReference type="EMBL" id="KXT16670.1"/>
    </source>
</evidence>
<dbReference type="EMBL" id="LFZO01000032">
    <property type="protein sequence ID" value="KXT16670.1"/>
    <property type="molecule type" value="Genomic_DNA"/>
</dbReference>
<evidence type="ECO:0000313" key="2">
    <source>
        <dbReference type="Proteomes" id="UP000073492"/>
    </source>
</evidence>